<dbReference type="CDD" id="cd09876">
    <property type="entry name" value="PIN_Nob1-like"/>
    <property type="match status" value="1"/>
</dbReference>
<dbReference type="Proteomes" id="UP001214603">
    <property type="component" value="Chromosome 1"/>
</dbReference>
<evidence type="ECO:0000256" key="6">
    <source>
        <dbReference type="ARBA" id="ARBA00023242"/>
    </source>
</evidence>
<feature type="compositionally biased region" description="Basic and acidic residues" evidence="9">
    <location>
        <begin position="414"/>
        <end position="439"/>
    </location>
</feature>
<feature type="compositionally biased region" description="Basic and acidic residues" evidence="9">
    <location>
        <begin position="161"/>
        <end position="172"/>
    </location>
</feature>
<comment type="function">
    <text evidence="7">Required for the synthesis of 40S ribosome subunits. Has a role in processing 20S pre-rRNA into the mature 18S rRNA, where it is required for cleavage at the 3' end of the mature 18S rRNA (D-site). Accompanies the 20S pre-rRNA from the nucleus to the cytoplasm.</text>
</comment>
<feature type="binding site" evidence="8">
    <location>
        <position position="346"/>
    </location>
    <ligand>
        <name>Zn(2+)</name>
        <dbReference type="ChEBI" id="CHEBI:29105"/>
    </ligand>
</feature>
<keyword evidence="2" id="KW-0540">Nuclease</keyword>
<feature type="compositionally biased region" description="Basic and acidic residues" evidence="9">
    <location>
        <begin position="140"/>
        <end position="150"/>
    </location>
</feature>
<evidence type="ECO:0000259" key="11">
    <source>
        <dbReference type="Pfam" id="PF17146"/>
    </source>
</evidence>
<feature type="binding site" evidence="8">
    <location>
        <position position="331"/>
    </location>
    <ligand>
        <name>Zn(2+)</name>
        <dbReference type="ChEBI" id="CHEBI:29105"/>
    </ligand>
</feature>
<accession>A0AAF0IRN3</accession>
<dbReference type="InterPro" id="IPR033411">
    <property type="entry name" value="Ribonuclease_PIN"/>
</dbReference>
<dbReference type="InterPro" id="IPR039907">
    <property type="entry name" value="NOB1"/>
</dbReference>
<feature type="domain" description="Nin one binding (NOB1) Zn-ribbon-like" evidence="10">
    <location>
        <begin position="318"/>
        <end position="393"/>
    </location>
</feature>
<keyword evidence="6 7" id="KW-0539">Nucleus</keyword>
<dbReference type="GO" id="GO:0005737">
    <property type="term" value="C:cytoplasm"/>
    <property type="evidence" value="ECO:0007669"/>
    <property type="project" value="UniProtKB-ARBA"/>
</dbReference>
<feature type="compositionally biased region" description="Low complexity" evidence="9">
    <location>
        <begin position="178"/>
        <end position="195"/>
    </location>
</feature>
<evidence type="ECO:0000259" key="10">
    <source>
        <dbReference type="Pfam" id="PF08772"/>
    </source>
</evidence>
<feature type="compositionally biased region" description="Acidic residues" evidence="9">
    <location>
        <begin position="231"/>
        <end position="241"/>
    </location>
</feature>
<evidence type="ECO:0000256" key="3">
    <source>
        <dbReference type="ARBA" id="ARBA00022723"/>
    </source>
</evidence>
<evidence type="ECO:0000256" key="9">
    <source>
        <dbReference type="SAM" id="MobiDB-lite"/>
    </source>
</evidence>
<gene>
    <name evidence="12" type="primary">nob1</name>
    <name evidence="12" type="ORF">MOBT1_000091</name>
</gene>
<feature type="domain" description="Ribonuclease PIN" evidence="11">
    <location>
        <begin position="13"/>
        <end position="103"/>
    </location>
</feature>
<dbReference type="PIRSF" id="PIRSF037125">
    <property type="entry name" value="D-site_20S_pre-rRNA_nuclease"/>
    <property type="match status" value="1"/>
</dbReference>
<dbReference type="PANTHER" id="PTHR12814:SF2">
    <property type="entry name" value="RNA-BINDING PROTEIN NOB1"/>
    <property type="match status" value="1"/>
</dbReference>
<dbReference type="InterPro" id="IPR014881">
    <property type="entry name" value="NOB1_Zn-bd"/>
</dbReference>
<dbReference type="Pfam" id="PF17146">
    <property type="entry name" value="PIN_6"/>
    <property type="match status" value="1"/>
</dbReference>
<dbReference type="AlphaFoldDB" id="A0AAF0IRN3"/>
<protein>
    <recommendedName>
        <fullName evidence="7">20S-pre-rRNA D-site endonuclease NOB1</fullName>
    </recommendedName>
</protein>
<feature type="compositionally biased region" description="Polar residues" evidence="9">
    <location>
        <begin position="440"/>
        <end position="450"/>
    </location>
</feature>
<evidence type="ECO:0000256" key="2">
    <source>
        <dbReference type="ARBA" id="ARBA00022722"/>
    </source>
</evidence>
<dbReference type="InterPro" id="IPR036283">
    <property type="entry name" value="NOB1_Zf-like_sf"/>
</dbReference>
<evidence type="ECO:0000256" key="1">
    <source>
        <dbReference type="ARBA" id="ARBA00005858"/>
    </source>
</evidence>
<evidence type="ECO:0000256" key="5">
    <source>
        <dbReference type="ARBA" id="ARBA00022833"/>
    </source>
</evidence>
<dbReference type="Gene3D" id="3.40.50.1010">
    <property type="entry name" value="5'-nuclease"/>
    <property type="match status" value="1"/>
</dbReference>
<evidence type="ECO:0000256" key="4">
    <source>
        <dbReference type="ARBA" id="ARBA00022801"/>
    </source>
</evidence>
<dbReference type="Gene3D" id="6.20.210.10">
    <property type="entry name" value="Nin one binding (NOB1), Zn-ribbon-like"/>
    <property type="match status" value="1"/>
</dbReference>
<keyword evidence="4" id="KW-0378">Hydrolase</keyword>
<dbReference type="GO" id="GO:0030688">
    <property type="term" value="C:preribosome, small subunit precursor"/>
    <property type="evidence" value="ECO:0007669"/>
    <property type="project" value="TreeGrafter"/>
</dbReference>
<dbReference type="FunFam" id="3.40.50.1010:FF:000020">
    <property type="entry name" value="20S-pre-rRNA D-site endonuclease NOB1"/>
    <property type="match status" value="1"/>
</dbReference>
<dbReference type="SUPFAM" id="SSF144206">
    <property type="entry name" value="NOB1 zinc finger-like"/>
    <property type="match status" value="1"/>
</dbReference>
<keyword evidence="13" id="KW-1185">Reference proteome</keyword>
<evidence type="ECO:0000256" key="8">
    <source>
        <dbReference type="PIRSR" id="PIRSR037125-1"/>
    </source>
</evidence>
<comment type="similarity">
    <text evidence="1 7">Belongs to the NOB1 family.</text>
</comment>
<evidence type="ECO:0000313" key="13">
    <source>
        <dbReference type="Proteomes" id="UP001214603"/>
    </source>
</evidence>
<dbReference type="GO" id="GO:0004521">
    <property type="term" value="F:RNA endonuclease activity"/>
    <property type="evidence" value="ECO:0007669"/>
    <property type="project" value="UniProtKB-UniRule"/>
</dbReference>
<dbReference type="Pfam" id="PF08772">
    <property type="entry name" value="Zn_ribbon_NOB1"/>
    <property type="match status" value="1"/>
</dbReference>
<evidence type="ECO:0000313" key="12">
    <source>
        <dbReference type="EMBL" id="WFD01428.1"/>
    </source>
</evidence>
<name>A0AAF0IRN3_9BASI</name>
<dbReference type="PANTHER" id="PTHR12814">
    <property type="entry name" value="RNA-BINDING PROTEIN NOB1"/>
    <property type="match status" value="1"/>
</dbReference>
<proteinExistence type="inferred from homology"/>
<feature type="region of interest" description="Disordered" evidence="9">
    <location>
        <begin position="140"/>
        <end position="286"/>
    </location>
</feature>
<feature type="binding site" evidence="8">
    <location>
        <position position="328"/>
    </location>
    <ligand>
        <name>Zn(2+)</name>
        <dbReference type="ChEBI" id="CHEBI:29105"/>
    </ligand>
</feature>
<feature type="region of interest" description="Disordered" evidence="9">
    <location>
        <begin position="387"/>
        <end position="493"/>
    </location>
</feature>
<keyword evidence="5 7" id="KW-0862">Zinc</keyword>
<organism evidence="12 13">
    <name type="scientific">Malassezia obtusa</name>
    <dbReference type="NCBI Taxonomy" id="76774"/>
    <lineage>
        <taxon>Eukaryota</taxon>
        <taxon>Fungi</taxon>
        <taxon>Dikarya</taxon>
        <taxon>Basidiomycota</taxon>
        <taxon>Ustilaginomycotina</taxon>
        <taxon>Malasseziomycetes</taxon>
        <taxon>Malasseziales</taxon>
        <taxon>Malasseziaceae</taxon>
        <taxon>Malassezia</taxon>
    </lineage>
</organism>
<evidence type="ECO:0000256" key="7">
    <source>
        <dbReference type="PIRNR" id="PIRNR037125"/>
    </source>
</evidence>
<reference evidence="12" key="1">
    <citation type="submission" date="2023-03" db="EMBL/GenBank/DDBJ databases">
        <title>Mating type loci evolution in Malassezia.</title>
        <authorList>
            <person name="Coelho M.A."/>
        </authorList>
    </citation>
    <scope>NUCLEOTIDE SEQUENCE</scope>
    <source>
        <strain evidence="12">CBS 7876</strain>
    </source>
</reference>
<dbReference type="InterPro" id="IPR017117">
    <property type="entry name" value="Nob1_euk"/>
</dbReference>
<sequence>MAEAERAPRIQALVLDAAPLLTQAKIQGLAKKYYIPPSVLAELRDVRAREFLERLHTTGQIDLEVREPGAEAMRKMIDFAKQTGDYAVLSPADMHVLALTYALEVETHGTWRIRESVGGKACSPRLTQTGQQLHEERRLQEKAGANEHSAHTANDSAAPDANDHERSAKDSPKPAPEPSASAPEPSAAAAASEAPSEPPAQTDDGFTVVDAQHGFQPHAPSEPTPRPPAQLEDEGEDDETVGGEWITPSNITQHKNKALGLVVEESQPMDGQSSGRRRRGKKRSGGNLSVACMTGDFAVQNVLLQMGLRLVSVDGVRIERVKSWVLRCHACYKICKDAERKFCPSCGNATLLRTSVSSGTPGHGEQGLQIHLKPNFQYHNRGTIYSLPMPRAGSASGGRPSGSSRNAKTGVPILREDQPEWQRGVAKDKLRKQKEERTLQRSLDQGQDSLSARYADPDWLPDLLTGKHTPTGSDLPALGIGRKNPNERRRRRK</sequence>
<dbReference type="GO" id="GO:0046872">
    <property type="term" value="F:metal ion binding"/>
    <property type="evidence" value="ECO:0007669"/>
    <property type="project" value="UniProtKB-UniRule"/>
</dbReference>
<keyword evidence="12" id="KW-0255">Endonuclease</keyword>
<dbReference type="GO" id="GO:0030490">
    <property type="term" value="P:maturation of SSU-rRNA"/>
    <property type="evidence" value="ECO:0007669"/>
    <property type="project" value="TreeGrafter"/>
</dbReference>
<keyword evidence="3 7" id="KW-0479">Metal-binding</keyword>
<feature type="binding site" evidence="8">
    <location>
        <position position="343"/>
    </location>
    <ligand>
        <name>Zn(2+)</name>
        <dbReference type="ChEBI" id="CHEBI:29105"/>
    </ligand>
</feature>
<comment type="subcellular location">
    <subcellularLocation>
        <location evidence="7">Nucleus</location>
        <location evidence="7">Nucleolus</location>
    </subcellularLocation>
</comment>
<dbReference type="EMBL" id="CP119934">
    <property type="protein sequence ID" value="WFD01428.1"/>
    <property type="molecule type" value="Genomic_DNA"/>
</dbReference>
<dbReference type="GO" id="GO:0016787">
    <property type="term" value="F:hydrolase activity"/>
    <property type="evidence" value="ECO:0007669"/>
    <property type="project" value="UniProtKB-KW"/>
</dbReference>
<feature type="compositionally biased region" description="Basic residues" evidence="9">
    <location>
        <begin position="275"/>
        <end position="284"/>
    </location>
</feature>
<dbReference type="GO" id="GO:0005730">
    <property type="term" value="C:nucleolus"/>
    <property type="evidence" value="ECO:0007669"/>
    <property type="project" value="UniProtKB-SubCell"/>
</dbReference>